<accession>A0AA38I6C2</accession>
<keyword evidence="2" id="KW-1185">Reference proteome</keyword>
<comment type="caution">
    <text evidence="1">The sequence shown here is derived from an EMBL/GenBank/DDBJ whole genome shotgun (WGS) entry which is preliminary data.</text>
</comment>
<dbReference type="InterPro" id="IPR022048">
    <property type="entry name" value="Envelope_fusion-like"/>
</dbReference>
<protein>
    <submittedName>
        <fullName evidence="1">Uncharacterized protein</fullName>
    </submittedName>
</protein>
<dbReference type="Proteomes" id="UP001168821">
    <property type="component" value="Unassembled WGS sequence"/>
</dbReference>
<gene>
    <name evidence="1" type="ORF">Zmor_021766</name>
</gene>
<proteinExistence type="predicted"/>
<evidence type="ECO:0000313" key="1">
    <source>
        <dbReference type="EMBL" id="KAJ3650057.1"/>
    </source>
</evidence>
<organism evidence="1 2">
    <name type="scientific">Zophobas morio</name>
    <dbReference type="NCBI Taxonomy" id="2755281"/>
    <lineage>
        <taxon>Eukaryota</taxon>
        <taxon>Metazoa</taxon>
        <taxon>Ecdysozoa</taxon>
        <taxon>Arthropoda</taxon>
        <taxon>Hexapoda</taxon>
        <taxon>Insecta</taxon>
        <taxon>Pterygota</taxon>
        <taxon>Neoptera</taxon>
        <taxon>Endopterygota</taxon>
        <taxon>Coleoptera</taxon>
        <taxon>Polyphaga</taxon>
        <taxon>Cucujiformia</taxon>
        <taxon>Tenebrionidae</taxon>
        <taxon>Zophobas</taxon>
    </lineage>
</organism>
<sequence>MKASSLLHLNFPIPPDNLEHIHKYFSICKLSVVFDRNILIYIIQIPLVSEETFHLYHLIPLPSLDKNSSSTFSYIDTDYPYLLISTTKMQYGRLKDLSACKTIYEDDFICQDAITYMVNQHPVCEILLKVQQLDQVTQEPMVICPIPSSIWHNQL</sequence>
<evidence type="ECO:0000313" key="2">
    <source>
        <dbReference type="Proteomes" id="UP001168821"/>
    </source>
</evidence>
<dbReference type="EMBL" id="JALNTZ010000006">
    <property type="protein sequence ID" value="KAJ3650057.1"/>
    <property type="molecule type" value="Genomic_DNA"/>
</dbReference>
<dbReference type="AlphaFoldDB" id="A0AA38I6C2"/>
<name>A0AA38I6C2_9CUCU</name>
<dbReference type="Pfam" id="PF12259">
    <property type="entry name" value="Baculo_F"/>
    <property type="match status" value="1"/>
</dbReference>
<reference evidence="1" key="1">
    <citation type="journal article" date="2023" name="G3 (Bethesda)">
        <title>Whole genome assemblies of Zophobas morio and Tenebrio molitor.</title>
        <authorList>
            <person name="Kaur S."/>
            <person name="Stinson S.A."/>
            <person name="diCenzo G.C."/>
        </authorList>
    </citation>
    <scope>NUCLEOTIDE SEQUENCE</scope>
    <source>
        <strain evidence="1">QUZm001</strain>
    </source>
</reference>